<protein>
    <submittedName>
        <fullName evidence="3">CAAX protease self-immunity</fullName>
    </submittedName>
</protein>
<proteinExistence type="predicted"/>
<feature type="transmembrane region" description="Helical" evidence="1">
    <location>
        <begin position="30"/>
        <end position="47"/>
    </location>
</feature>
<feature type="transmembrane region" description="Helical" evidence="1">
    <location>
        <begin position="139"/>
        <end position="169"/>
    </location>
</feature>
<sequence length="208" mass="24105">MKSINYKIIEFVIIFLIIPISFVVPYSPWLKLSFGLLGFLYVIYVLLRVEQLKFKVSKTIKWKPFWKITVIKLGVIASLTTLFVWITDSESLFTVLLNKPLKWLILLFIYSVFSVYPQELLYRAFFFKRYQSLFKNKSLFLLVNAILFALAHLFFGSVLVLVITFIGGLLFAFTFKKTQSTLLVSIEHAIYGCWLFTVGMGSMLGFPS</sequence>
<dbReference type="InterPro" id="IPR003675">
    <property type="entry name" value="Rce1/LyrA-like_dom"/>
</dbReference>
<dbReference type="EMBL" id="FOMI01000010">
    <property type="protein sequence ID" value="SFD35699.1"/>
    <property type="molecule type" value="Genomic_DNA"/>
</dbReference>
<dbReference type="GO" id="GO:0080120">
    <property type="term" value="P:CAAX-box protein maturation"/>
    <property type="evidence" value="ECO:0007669"/>
    <property type="project" value="UniProtKB-ARBA"/>
</dbReference>
<name>A0A1I1RN02_9FLAO</name>
<evidence type="ECO:0000256" key="1">
    <source>
        <dbReference type="SAM" id="Phobius"/>
    </source>
</evidence>
<keyword evidence="3" id="KW-0645">Protease</keyword>
<keyword evidence="1" id="KW-0812">Transmembrane</keyword>
<dbReference type="Proteomes" id="UP000199439">
    <property type="component" value="Unassembled WGS sequence"/>
</dbReference>
<keyword evidence="1" id="KW-1133">Transmembrane helix</keyword>
<feature type="transmembrane region" description="Helical" evidence="1">
    <location>
        <begin position="189"/>
        <end position="206"/>
    </location>
</feature>
<accession>A0A1I1RN02</accession>
<feature type="domain" description="CAAX prenyl protease 2/Lysostaphin resistance protein A-like" evidence="2">
    <location>
        <begin position="102"/>
        <end position="191"/>
    </location>
</feature>
<feature type="transmembrane region" description="Helical" evidence="1">
    <location>
        <begin position="7"/>
        <end position="24"/>
    </location>
</feature>
<evidence type="ECO:0000259" key="2">
    <source>
        <dbReference type="Pfam" id="PF02517"/>
    </source>
</evidence>
<feature type="transmembrane region" description="Helical" evidence="1">
    <location>
        <begin position="101"/>
        <end position="118"/>
    </location>
</feature>
<dbReference type="GO" id="GO:0006508">
    <property type="term" value="P:proteolysis"/>
    <property type="evidence" value="ECO:0007669"/>
    <property type="project" value="UniProtKB-KW"/>
</dbReference>
<dbReference type="STRING" id="870482.SAMN04487987_110122"/>
<dbReference type="AlphaFoldDB" id="A0A1I1RN02"/>
<dbReference type="RefSeq" id="WP_092853325.1">
    <property type="nucleotide sequence ID" value="NZ_FOMI01000010.1"/>
</dbReference>
<gene>
    <name evidence="3" type="ORF">SAMN04487987_110122</name>
</gene>
<evidence type="ECO:0000313" key="4">
    <source>
        <dbReference type="Proteomes" id="UP000199439"/>
    </source>
</evidence>
<feature type="transmembrane region" description="Helical" evidence="1">
    <location>
        <begin position="68"/>
        <end position="86"/>
    </location>
</feature>
<dbReference type="OrthoDB" id="9805801at2"/>
<keyword evidence="3" id="KW-0378">Hydrolase</keyword>
<keyword evidence="1" id="KW-0472">Membrane</keyword>
<keyword evidence="4" id="KW-1185">Reference proteome</keyword>
<dbReference type="Pfam" id="PF02517">
    <property type="entry name" value="Rce1-like"/>
    <property type="match status" value="1"/>
</dbReference>
<dbReference type="GO" id="GO:0004175">
    <property type="term" value="F:endopeptidase activity"/>
    <property type="evidence" value="ECO:0007669"/>
    <property type="project" value="UniProtKB-ARBA"/>
</dbReference>
<reference evidence="4" key="1">
    <citation type="submission" date="2016-10" db="EMBL/GenBank/DDBJ databases">
        <authorList>
            <person name="Varghese N."/>
            <person name="Submissions S."/>
        </authorList>
    </citation>
    <scope>NUCLEOTIDE SEQUENCE [LARGE SCALE GENOMIC DNA]</scope>
    <source>
        <strain evidence="4">DSM 25730</strain>
    </source>
</reference>
<evidence type="ECO:0000313" key="3">
    <source>
        <dbReference type="EMBL" id="SFD35699.1"/>
    </source>
</evidence>
<organism evidence="3 4">
    <name type="scientific">Algibacter pectinivorans</name>
    <dbReference type="NCBI Taxonomy" id="870482"/>
    <lineage>
        <taxon>Bacteria</taxon>
        <taxon>Pseudomonadati</taxon>
        <taxon>Bacteroidota</taxon>
        <taxon>Flavobacteriia</taxon>
        <taxon>Flavobacteriales</taxon>
        <taxon>Flavobacteriaceae</taxon>
        <taxon>Algibacter</taxon>
    </lineage>
</organism>